<sequence>MSSLPKASARKRAPRKATAPRNLSSNARTAILAAALKIFARDTFDGASLQEIARRANVGQPLVHYHFGSKEELWKATVDYALSDLKDFFQSVSLTTVDLQPVDTIRVLCRAFLRFAAERPEHGLIMMHEARAHGERFEWLMEKYTIPIHRDLDALIERGIELGQLKDIPPAHSTSAILILLLHFYTIGPMIRAIYGLDVTDPAIVSDHTDHMMTLIFDGILAKPA</sequence>
<dbReference type="InterPro" id="IPR050109">
    <property type="entry name" value="HTH-type_TetR-like_transc_reg"/>
</dbReference>
<accession>A0A2W5LAW8</accession>
<evidence type="ECO:0000256" key="2">
    <source>
        <dbReference type="PROSITE-ProRule" id="PRU00335"/>
    </source>
</evidence>
<dbReference type="Proteomes" id="UP000248597">
    <property type="component" value="Unassembled WGS sequence"/>
</dbReference>
<evidence type="ECO:0000313" key="5">
    <source>
        <dbReference type="EMBL" id="PZQ24608.1"/>
    </source>
</evidence>
<dbReference type="GO" id="GO:0003677">
    <property type="term" value="F:DNA binding"/>
    <property type="evidence" value="ECO:0007669"/>
    <property type="project" value="UniProtKB-UniRule"/>
</dbReference>
<evidence type="ECO:0000313" key="6">
    <source>
        <dbReference type="Proteomes" id="UP000248597"/>
    </source>
</evidence>
<organism evidence="5 6">
    <name type="scientific">Sphingopyxis macrogoltabida</name>
    <name type="common">Sphingomonas macrogoltabidus</name>
    <dbReference type="NCBI Taxonomy" id="33050"/>
    <lineage>
        <taxon>Bacteria</taxon>
        <taxon>Pseudomonadati</taxon>
        <taxon>Pseudomonadota</taxon>
        <taxon>Alphaproteobacteria</taxon>
        <taxon>Sphingomonadales</taxon>
        <taxon>Sphingomonadaceae</taxon>
        <taxon>Sphingopyxis</taxon>
    </lineage>
</organism>
<dbReference type="PANTHER" id="PTHR30328:SF54">
    <property type="entry name" value="HTH-TYPE TRANSCRIPTIONAL REPRESSOR SCO4008"/>
    <property type="match status" value="1"/>
</dbReference>
<feature type="DNA-binding region" description="H-T-H motif" evidence="2">
    <location>
        <begin position="48"/>
        <end position="67"/>
    </location>
</feature>
<feature type="region of interest" description="Disordered" evidence="3">
    <location>
        <begin position="1"/>
        <end position="22"/>
    </location>
</feature>
<dbReference type="Pfam" id="PF00440">
    <property type="entry name" value="TetR_N"/>
    <property type="match status" value="1"/>
</dbReference>
<dbReference type="InterPro" id="IPR009057">
    <property type="entry name" value="Homeodomain-like_sf"/>
</dbReference>
<dbReference type="SUPFAM" id="SSF48498">
    <property type="entry name" value="Tetracyclin repressor-like, C-terminal domain"/>
    <property type="match status" value="1"/>
</dbReference>
<reference evidence="5 6" key="1">
    <citation type="submission" date="2017-08" db="EMBL/GenBank/DDBJ databases">
        <title>Infants hospitalized years apart are colonized by the same room-sourced microbial strains.</title>
        <authorList>
            <person name="Brooks B."/>
            <person name="Olm M.R."/>
            <person name="Firek B.A."/>
            <person name="Baker R."/>
            <person name="Thomas B.C."/>
            <person name="Morowitz M.J."/>
            <person name="Banfield J.F."/>
        </authorList>
    </citation>
    <scope>NUCLEOTIDE SEQUENCE [LARGE SCALE GENOMIC DNA]</scope>
    <source>
        <strain evidence="5">S2_005_003_R2_47</strain>
    </source>
</reference>
<dbReference type="InterPro" id="IPR036271">
    <property type="entry name" value="Tet_transcr_reg_TetR-rel_C_sf"/>
</dbReference>
<proteinExistence type="predicted"/>
<dbReference type="InterPro" id="IPR041474">
    <property type="entry name" value="NicS_C"/>
</dbReference>
<name>A0A2W5LAW8_SPHMC</name>
<dbReference type="PROSITE" id="PS50977">
    <property type="entry name" value="HTH_TETR_2"/>
    <property type="match status" value="1"/>
</dbReference>
<dbReference type="PRINTS" id="PR00455">
    <property type="entry name" value="HTHTETR"/>
</dbReference>
<feature type="domain" description="HTH tetR-type" evidence="4">
    <location>
        <begin position="25"/>
        <end position="85"/>
    </location>
</feature>
<dbReference type="EMBL" id="QFPJ01000001">
    <property type="protein sequence ID" value="PZQ24608.1"/>
    <property type="molecule type" value="Genomic_DNA"/>
</dbReference>
<dbReference type="AlphaFoldDB" id="A0A2W5LAW8"/>
<dbReference type="InterPro" id="IPR001647">
    <property type="entry name" value="HTH_TetR"/>
</dbReference>
<evidence type="ECO:0000256" key="3">
    <source>
        <dbReference type="SAM" id="MobiDB-lite"/>
    </source>
</evidence>
<dbReference type="Pfam" id="PF17938">
    <property type="entry name" value="TetR_C_29"/>
    <property type="match status" value="1"/>
</dbReference>
<dbReference type="PANTHER" id="PTHR30328">
    <property type="entry name" value="TRANSCRIPTIONAL REPRESSOR"/>
    <property type="match status" value="1"/>
</dbReference>
<comment type="caution">
    <text evidence="5">The sequence shown here is derived from an EMBL/GenBank/DDBJ whole genome shotgun (WGS) entry which is preliminary data.</text>
</comment>
<dbReference type="SUPFAM" id="SSF46689">
    <property type="entry name" value="Homeodomain-like"/>
    <property type="match status" value="1"/>
</dbReference>
<protein>
    <recommendedName>
        <fullName evidence="4">HTH tetR-type domain-containing protein</fullName>
    </recommendedName>
</protein>
<keyword evidence="1 2" id="KW-0238">DNA-binding</keyword>
<evidence type="ECO:0000259" key="4">
    <source>
        <dbReference type="PROSITE" id="PS50977"/>
    </source>
</evidence>
<evidence type="ECO:0000256" key="1">
    <source>
        <dbReference type="ARBA" id="ARBA00023125"/>
    </source>
</evidence>
<gene>
    <name evidence="5" type="ORF">DI569_00015</name>
</gene>
<dbReference type="Gene3D" id="1.10.357.10">
    <property type="entry name" value="Tetracycline Repressor, domain 2"/>
    <property type="match status" value="1"/>
</dbReference>